<dbReference type="InterPro" id="IPR036388">
    <property type="entry name" value="WH-like_DNA-bd_sf"/>
</dbReference>
<dbReference type="CDD" id="cd05466">
    <property type="entry name" value="PBP2_LTTR_substrate"/>
    <property type="match status" value="1"/>
</dbReference>
<dbReference type="Pfam" id="PF00126">
    <property type="entry name" value="HTH_1"/>
    <property type="match status" value="1"/>
</dbReference>
<evidence type="ECO:0000313" key="9">
    <source>
        <dbReference type="EMBL" id="AYG58741.1"/>
    </source>
</evidence>
<dbReference type="InterPro" id="IPR000847">
    <property type="entry name" value="LysR_HTH_N"/>
</dbReference>
<name>A0A387FSN8_9HYPH</name>
<evidence type="ECO:0000256" key="5">
    <source>
        <dbReference type="ARBA" id="ARBA00054626"/>
    </source>
</evidence>
<dbReference type="Proteomes" id="UP000282195">
    <property type="component" value="Chromosome"/>
</dbReference>
<dbReference type="KEGG" id="rjg:CCGE525_07915"/>
<gene>
    <name evidence="9" type="ORF">CCGE525_07915</name>
</gene>
<evidence type="ECO:0000256" key="3">
    <source>
        <dbReference type="ARBA" id="ARBA00023125"/>
    </source>
</evidence>
<dbReference type="GO" id="GO:0003700">
    <property type="term" value="F:DNA-binding transcription factor activity"/>
    <property type="evidence" value="ECO:0007669"/>
    <property type="project" value="InterPro"/>
</dbReference>
<dbReference type="Gene3D" id="3.40.190.10">
    <property type="entry name" value="Periplasmic binding protein-like II"/>
    <property type="match status" value="2"/>
</dbReference>
<comment type="function">
    <text evidence="5">Transcriptional regulator of the ttuABCDE tartrate utilization operon.</text>
</comment>
<dbReference type="RefSeq" id="WP_120703805.1">
    <property type="nucleotide sequence ID" value="NZ_CP032694.1"/>
</dbReference>
<dbReference type="Gene3D" id="1.10.10.10">
    <property type="entry name" value="Winged helix-like DNA-binding domain superfamily/Winged helix DNA-binding domain"/>
    <property type="match status" value="1"/>
</dbReference>
<reference evidence="9 10" key="1">
    <citation type="submission" date="2018-10" db="EMBL/GenBank/DDBJ databases">
        <title>Rhizobium etli, R. leguminosarum and a new Rhizobium genospecies from Phaseolus dumosus.</title>
        <authorList>
            <person name="Ramirez-Puebla S.T."/>
            <person name="Rogel-Hernandez M.A."/>
            <person name="Guerrero G."/>
            <person name="Ormeno-Orrillo E."/>
            <person name="Martinez-Romero J.C."/>
            <person name="Negrete-Yankelevich S."/>
            <person name="Martinez-Romero E."/>
        </authorList>
    </citation>
    <scope>NUCLEOTIDE SEQUENCE [LARGE SCALE GENOMIC DNA]</scope>
    <source>
        <strain evidence="9 10">CCGE525</strain>
    </source>
</reference>
<evidence type="ECO:0000256" key="1">
    <source>
        <dbReference type="ARBA" id="ARBA00009437"/>
    </source>
</evidence>
<protein>
    <recommendedName>
        <fullName evidence="6">HTH-type transcriptional regulator TtuA</fullName>
    </recommendedName>
    <alternativeName>
        <fullName evidence="7">Tartrate utilization transcriptional regulator</fullName>
    </alternativeName>
</protein>
<keyword evidence="10" id="KW-1185">Reference proteome</keyword>
<dbReference type="PRINTS" id="PR00039">
    <property type="entry name" value="HTHLYSR"/>
</dbReference>
<dbReference type="AlphaFoldDB" id="A0A387FSN8"/>
<sequence length="288" mass="31610">MFEEMRTFVLFADEGSVQKVAKRLPLTQPAVSRQIQRFEQALGVTLLDRRQKPPVLTPAGREVLARSRDILADFEEMKAIAGAPEPSGLFRLGVAKGLAHESLAGELGSMMAQFPKVSMRLKSGWSHELAEQFQSGHLDAAILLSDGSRYPDAEHIGDERLVIIGAASNFPDPEDRTWVLSPEPCDARRRLADLLAGQRQQLTIAAEVEDAGMQLALVRKGFGFGLMPMRLFESMRPEGIEEIRISDRDLHLDVVMLRSPHLGSMSKVAGAVSAIARGFIAGRQSDIS</sequence>
<accession>A0A387FSN8</accession>
<dbReference type="Pfam" id="PF03466">
    <property type="entry name" value="LysR_substrate"/>
    <property type="match status" value="1"/>
</dbReference>
<dbReference type="SUPFAM" id="SSF53850">
    <property type="entry name" value="Periplasmic binding protein-like II"/>
    <property type="match status" value="1"/>
</dbReference>
<dbReference type="FunFam" id="1.10.10.10:FF:000001">
    <property type="entry name" value="LysR family transcriptional regulator"/>
    <property type="match status" value="1"/>
</dbReference>
<evidence type="ECO:0000256" key="4">
    <source>
        <dbReference type="ARBA" id="ARBA00023163"/>
    </source>
</evidence>
<organism evidence="9 10">
    <name type="scientific">Rhizobium jaguaris</name>
    <dbReference type="NCBI Taxonomy" id="1312183"/>
    <lineage>
        <taxon>Bacteria</taxon>
        <taxon>Pseudomonadati</taxon>
        <taxon>Pseudomonadota</taxon>
        <taxon>Alphaproteobacteria</taxon>
        <taxon>Hyphomicrobiales</taxon>
        <taxon>Rhizobiaceae</taxon>
        <taxon>Rhizobium/Agrobacterium group</taxon>
        <taxon>Rhizobium</taxon>
    </lineage>
</organism>
<keyword evidence="2" id="KW-0805">Transcription regulation</keyword>
<dbReference type="PANTHER" id="PTHR30126:SF39">
    <property type="entry name" value="HTH-TYPE TRANSCRIPTIONAL REGULATOR CYSL"/>
    <property type="match status" value="1"/>
</dbReference>
<dbReference type="PANTHER" id="PTHR30126">
    <property type="entry name" value="HTH-TYPE TRANSCRIPTIONAL REGULATOR"/>
    <property type="match status" value="1"/>
</dbReference>
<evidence type="ECO:0000313" key="10">
    <source>
        <dbReference type="Proteomes" id="UP000282195"/>
    </source>
</evidence>
<feature type="domain" description="HTH lysR-type" evidence="8">
    <location>
        <begin position="1"/>
        <end position="57"/>
    </location>
</feature>
<dbReference type="InterPro" id="IPR005119">
    <property type="entry name" value="LysR_subst-bd"/>
</dbReference>
<dbReference type="InterPro" id="IPR036390">
    <property type="entry name" value="WH_DNA-bd_sf"/>
</dbReference>
<proteinExistence type="inferred from homology"/>
<evidence type="ECO:0000256" key="6">
    <source>
        <dbReference type="ARBA" id="ARBA00067332"/>
    </source>
</evidence>
<evidence type="ECO:0000259" key="8">
    <source>
        <dbReference type="PROSITE" id="PS50931"/>
    </source>
</evidence>
<comment type="similarity">
    <text evidence="1">Belongs to the LysR transcriptional regulatory family.</text>
</comment>
<evidence type="ECO:0000256" key="2">
    <source>
        <dbReference type="ARBA" id="ARBA00023015"/>
    </source>
</evidence>
<dbReference type="OrthoDB" id="7506954at2"/>
<keyword evidence="4" id="KW-0804">Transcription</keyword>
<dbReference type="SUPFAM" id="SSF46785">
    <property type="entry name" value="Winged helix' DNA-binding domain"/>
    <property type="match status" value="1"/>
</dbReference>
<dbReference type="EMBL" id="CP032694">
    <property type="protein sequence ID" value="AYG58741.1"/>
    <property type="molecule type" value="Genomic_DNA"/>
</dbReference>
<evidence type="ECO:0000256" key="7">
    <source>
        <dbReference type="ARBA" id="ARBA00083243"/>
    </source>
</evidence>
<dbReference type="PROSITE" id="PS50931">
    <property type="entry name" value="HTH_LYSR"/>
    <property type="match status" value="1"/>
</dbReference>
<keyword evidence="3" id="KW-0238">DNA-binding</keyword>
<dbReference type="GO" id="GO:0000976">
    <property type="term" value="F:transcription cis-regulatory region binding"/>
    <property type="evidence" value="ECO:0007669"/>
    <property type="project" value="TreeGrafter"/>
</dbReference>